<reference evidence="1 2" key="1">
    <citation type="submission" date="2015-09" db="EMBL/GenBank/DDBJ databases">
        <title>Genome announcement of multiple Pseudomonas syringae strains.</title>
        <authorList>
            <person name="Thakur S."/>
            <person name="Wang P.W."/>
            <person name="Gong Y."/>
            <person name="Weir B.S."/>
            <person name="Guttman D.S."/>
        </authorList>
    </citation>
    <scope>NUCLEOTIDE SEQUENCE [LARGE SCALE GENOMIC DNA]</scope>
    <source>
        <strain evidence="1 2">ICMP9419</strain>
    </source>
</reference>
<comment type="caution">
    <text evidence="1">The sequence shown here is derived from an EMBL/GenBank/DDBJ whole genome shotgun (WGS) entry which is preliminary data.</text>
</comment>
<dbReference type="AlphaFoldDB" id="A0A0P9RXQ1"/>
<protein>
    <submittedName>
        <fullName evidence="1">Acyl-homoserine lactone acylase subunit beta</fullName>
    </submittedName>
</protein>
<organism evidence="1 2">
    <name type="scientific">Pseudomonas syringae pv. castaneae</name>
    <dbReference type="NCBI Taxonomy" id="264450"/>
    <lineage>
        <taxon>Bacteria</taxon>
        <taxon>Pseudomonadati</taxon>
        <taxon>Pseudomonadota</taxon>
        <taxon>Gammaproteobacteria</taxon>
        <taxon>Pseudomonadales</taxon>
        <taxon>Pseudomonadaceae</taxon>
        <taxon>Pseudomonas</taxon>
        <taxon>Pseudomonas syringae</taxon>
    </lineage>
</organism>
<sequence>MDNIGSIKHAGMHSQLLNFMRLLCGHQHIYNHPLPHDAIGFIYISTRSKLNEFYIREISPRHHFCRSVQQLTELV</sequence>
<dbReference type="EMBL" id="LJQD01000549">
    <property type="protein sequence ID" value="KPW89481.1"/>
    <property type="molecule type" value="Genomic_DNA"/>
</dbReference>
<accession>A0A0P9RXQ1</accession>
<evidence type="ECO:0000313" key="2">
    <source>
        <dbReference type="Proteomes" id="UP000050381"/>
    </source>
</evidence>
<name>A0A0P9RXQ1_PSESX</name>
<dbReference type="Proteomes" id="UP000050381">
    <property type="component" value="Unassembled WGS sequence"/>
</dbReference>
<dbReference type="PATRIC" id="fig|264450.4.peg.2772"/>
<evidence type="ECO:0000313" key="1">
    <source>
        <dbReference type="EMBL" id="KPW89481.1"/>
    </source>
</evidence>
<gene>
    <name evidence="1" type="ORF">ALO79_200374</name>
</gene>
<proteinExistence type="predicted"/>